<proteinExistence type="predicted"/>
<protein>
    <submittedName>
        <fullName evidence="2">Chaperone protein Dnaj 15</fullName>
    </submittedName>
</protein>
<dbReference type="PANTHER" id="PTHR44272:SF3">
    <property type="entry name" value="J DOMAIN-CONTAINING PROTEIN"/>
    <property type="match status" value="1"/>
</dbReference>
<reference evidence="2" key="1">
    <citation type="submission" date="2020-07" db="EMBL/GenBank/DDBJ databases">
        <title>Ethylene signaling mediates host invasion by parasitic plants.</title>
        <authorList>
            <person name="Yoshida S."/>
        </authorList>
    </citation>
    <scope>NUCLEOTIDE SEQUENCE</scope>
    <source>
        <strain evidence="2">Okayama</strain>
    </source>
</reference>
<feature type="compositionally biased region" description="Basic and acidic residues" evidence="1">
    <location>
        <begin position="73"/>
        <end position="93"/>
    </location>
</feature>
<evidence type="ECO:0000313" key="2">
    <source>
        <dbReference type="EMBL" id="GFP83989.1"/>
    </source>
</evidence>
<feature type="region of interest" description="Disordered" evidence="1">
    <location>
        <begin position="55"/>
        <end position="97"/>
    </location>
</feature>
<dbReference type="EMBL" id="BMAC01000076">
    <property type="protein sequence ID" value="GFP83989.1"/>
    <property type="molecule type" value="Genomic_DNA"/>
</dbReference>
<dbReference type="AlphaFoldDB" id="A0A830BFE4"/>
<gene>
    <name evidence="2" type="ORF">PHJA_000542500</name>
</gene>
<name>A0A830BFE4_9LAMI</name>
<keyword evidence="3" id="KW-1185">Reference proteome</keyword>
<feature type="compositionally biased region" description="Low complexity" evidence="1">
    <location>
        <begin position="57"/>
        <end position="70"/>
    </location>
</feature>
<organism evidence="2 3">
    <name type="scientific">Phtheirospermum japonicum</name>
    <dbReference type="NCBI Taxonomy" id="374723"/>
    <lineage>
        <taxon>Eukaryota</taxon>
        <taxon>Viridiplantae</taxon>
        <taxon>Streptophyta</taxon>
        <taxon>Embryophyta</taxon>
        <taxon>Tracheophyta</taxon>
        <taxon>Spermatophyta</taxon>
        <taxon>Magnoliopsida</taxon>
        <taxon>eudicotyledons</taxon>
        <taxon>Gunneridae</taxon>
        <taxon>Pentapetalae</taxon>
        <taxon>asterids</taxon>
        <taxon>lamiids</taxon>
        <taxon>Lamiales</taxon>
        <taxon>Orobanchaceae</taxon>
        <taxon>Orobanchaceae incertae sedis</taxon>
        <taxon>Phtheirospermum</taxon>
    </lineage>
</organism>
<evidence type="ECO:0000313" key="3">
    <source>
        <dbReference type="Proteomes" id="UP000653305"/>
    </source>
</evidence>
<dbReference type="PANTHER" id="PTHR44272">
    <property type="entry name" value="DNAJ DOMAIN (PROKARYOTIC HEAT SHOCK PROTEIN)"/>
    <property type="match status" value="1"/>
</dbReference>
<dbReference type="Proteomes" id="UP000653305">
    <property type="component" value="Unassembled WGS sequence"/>
</dbReference>
<dbReference type="InterPro" id="IPR052812">
    <property type="entry name" value="Plant_DnaJ_domain"/>
</dbReference>
<sequence length="110" mass="12571">KKRIIRQFETKYRKALARFQELANRGTQEKQQVDEMLKQRDSIYSSFTVSRSLAVPSGSGHFSNGSSSNSKFTGEDYKSESPRDEGSADSKDKSSKKKWGCIHIRLLKTY</sequence>
<comment type="caution">
    <text evidence="2">The sequence shown here is derived from an EMBL/GenBank/DDBJ whole genome shotgun (WGS) entry which is preliminary data.</text>
</comment>
<accession>A0A830BFE4</accession>
<evidence type="ECO:0000256" key="1">
    <source>
        <dbReference type="SAM" id="MobiDB-lite"/>
    </source>
</evidence>
<feature type="non-terminal residue" evidence="2">
    <location>
        <position position="1"/>
    </location>
</feature>